<accession>A0ABV2T0T2</accession>
<dbReference type="Proteomes" id="UP001549749">
    <property type="component" value="Unassembled WGS sequence"/>
</dbReference>
<protein>
    <submittedName>
        <fullName evidence="2">Glycoside hydrolase family 43 C-terminal domain-containing protein</fullName>
    </submittedName>
</protein>
<feature type="signal peptide" evidence="1">
    <location>
        <begin position="1"/>
        <end position="19"/>
    </location>
</feature>
<sequence length="116" mass="13187">MKILLTLLSFCMISLVSNAQTSKELIGKWKLVKETKGGVVKTPEDTYQIFMEDGVFKGVNGDNSRKGKWKLSDDNKELTIKISIISLTFDVEYFDAKKRIISNDKTGTLEYEKVED</sequence>
<dbReference type="GO" id="GO:0016787">
    <property type="term" value="F:hydrolase activity"/>
    <property type="evidence" value="ECO:0007669"/>
    <property type="project" value="UniProtKB-KW"/>
</dbReference>
<gene>
    <name evidence="2" type="ORF">ABR189_04665</name>
</gene>
<evidence type="ECO:0000313" key="2">
    <source>
        <dbReference type="EMBL" id="MET6996644.1"/>
    </source>
</evidence>
<evidence type="ECO:0000256" key="1">
    <source>
        <dbReference type="SAM" id="SignalP"/>
    </source>
</evidence>
<keyword evidence="3" id="KW-1185">Reference proteome</keyword>
<organism evidence="2 3">
    <name type="scientific">Chitinophaga defluvii</name>
    <dbReference type="NCBI Taxonomy" id="3163343"/>
    <lineage>
        <taxon>Bacteria</taxon>
        <taxon>Pseudomonadati</taxon>
        <taxon>Bacteroidota</taxon>
        <taxon>Chitinophagia</taxon>
        <taxon>Chitinophagales</taxon>
        <taxon>Chitinophagaceae</taxon>
        <taxon>Chitinophaga</taxon>
    </lineage>
</organism>
<proteinExistence type="predicted"/>
<evidence type="ECO:0000313" key="3">
    <source>
        <dbReference type="Proteomes" id="UP001549749"/>
    </source>
</evidence>
<keyword evidence="1" id="KW-0732">Signal</keyword>
<dbReference type="RefSeq" id="WP_354659285.1">
    <property type="nucleotide sequence ID" value="NZ_JBEXAC010000001.1"/>
</dbReference>
<comment type="caution">
    <text evidence="2">The sequence shown here is derived from an EMBL/GenBank/DDBJ whole genome shotgun (WGS) entry which is preliminary data.</text>
</comment>
<reference evidence="2 3" key="1">
    <citation type="submission" date="2024-06" db="EMBL/GenBank/DDBJ databases">
        <title>Chitinophaga defluvii sp. nov., isolated from municipal sewage.</title>
        <authorList>
            <person name="Zhang L."/>
        </authorList>
    </citation>
    <scope>NUCLEOTIDE SEQUENCE [LARGE SCALE GENOMIC DNA]</scope>
    <source>
        <strain evidence="2 3">H8</strain>
    </source>
</reference>
<dbReference type="EMBL" id="JBEXAC010000001">
    <property type="protein sequence ID" value="MET6996644.1"/>
    <property type="molecule type" value="Genomic_DNA"/>
</dbReference>
<feature type="chain" id="PRO_5046711085" evidence="1">
    <location>
        <begin position="20"/>
        <end position="116"/>
    </location>
</feature>
<keyword evidence="2" id="KW-0378">Hydrolase</keyword>
<name>A0ABV2T0T2_9BACT</name>